<proteinExistence type="predicted"/>
<accession>A0ABT4SHH7</accession>
<organism evidence="1 2">
    <name type="scientific">Nonomuraea corallina</name>
    <dbReference type="NCBI Taxonomy" id="2989783"/>
    <lineage>
        <taxon>Bacteria</taxon>
        <taxon>Bacillati</taxon>
        <taxon>Actinomycetota</taxon>
        <taxon>Actinomycetes</taxon>
        <taxon>Streptosporangiales</taxon>
        <taxon>Streptosporangiaceae</taxon>
        <taxon>Nonomuraea</taxon>
    </lineage>
</organism>
<comment type="caution">
    <text evidence="1">The sequence shown here is derived from an EMBL/GenBank/DDBJ whole genome shotgun (WGS) entry which is preliminary data.</text>
</comment>
<keyword evidence="2" id="KW-1185">Reference proteome</keyword>
<dbReference type="EMBL" id="JAPNNL010000107">
    <property type="protein sequence ID" value="MDA0636468.1"/>
    <property type="molecule type" value="Genomic_DNA"/>
</dbReference>
<dbReference type="Proteomes" id="UP001144036">
    <property type="component" value="Unassembled WGS sequence"/>
</dbReference>
<protein>
    <submittedName>
        <fullName evidence="1">Uncharacterized protein</fullName>
    </submittedName>
</protein>
<evidence type="ECO:0000313" key="2">
    <source>
        <dbReference type="Proteomes" id="UP001144036"/>
    </source>
</evidence>
<evidence type="ECO:0000313" key="1">
    <source>
        <dbReference type="EMBL" id="MDA0636468.1"/>
    </source>
</evidence>
<name>A0ABT4SHH7_9ACTN</name>
<dbReference type="RefSeq" id="WP_270157340.1">
    <property type="nucleotide sequence ID" value="NZ_JAPNNL010000107.1"/>
</dbReference>
<sequence length="188" mass="20475">MLQSATRTMKSLLEMSAVPTMAIGVGREYQEGTPRSMGRALNDNELHALMIGGSIPSEPTDDLGGSLFFEVEIAGHRDRAWLHIFDNPWLPEFDDEGTLPVVEAIISPTRTVVGVVVSLSVALGVAIASAGRVVQDEIKVMSSDLDDFESFIAEYGLKGGGGNFVDRCEHFLRQFPQLNGWPLDVSMH</sequence>
<gene>
    <name evidence="1" type="ORF">OUY22_23880</name>
</gene>
<reference evidence="1" key="1">
    <citation type="submission" date="2022-11" db="EMBL/GenBank/DDBJ databases">
        <title>Nonomuraea corallina sp. nov., a new species of the genus Nonomuraea isolated from sea side sediment in Thai sea.</title>
        <authorList>
            <person name="Ngamcharungchit C."/>
            <person name="Matsumoto A."/>
            <person name="Suriyachadkun C."/>
            <person name="Panbangred W."/>
            <person name="Inahashi Y."/>
            <person name="Intra B."/>
        </authorList>
    </citation>
    <scope>NUCLEOTIDE SEQUENCE</scope>
    <source>
        <strain evidence="1">MCN248</strain>
    </source>
</reference>